<dbReference type="EMBL" id="JBDFQZ010000005">
    <property type="protein sequence ID" value="KAK9726095.1"/>
    <property type="molecule type" value="Genomic_DNA"/>
</dbReference>
<evidence type="ECO:0000256" key="3">
    <source>
        <dbReference type="ARBA" id="ARBA00022694"/>
    </source>
</evidence>
<dbReference type="InterPro" id="IPR036504">
    <property type="entry name" value="CGI121/TPRKB_sf"/>
</dbReference>
<dbReference type="GO" id="GO:0000408">
    <property type="term" value="C:EKC/KEOPS complex"/>
    <property type="evidence" value="ECO:0007669"/>
    <property type="project" value="TreeGrafter"/>
</dbReference>
<dbReference type="Pfam" id="PF08617">
    <property type="entry name" value="CGI-121"/>
    <property type="match status" value="1"/>
</dbReference>
<evidence type="ECO:0000313" key="6">
    <source>
        <dbReference type="EMBL" id="KAK9726095.1"/>
    </source>
</evidence>
<evidence type="ECO:0000256" key="5">
    <source>
        <dbReference type="RuleBase" id="RU004398"/>
    </source>
</evidence>
<sequence length="172" mass="18813">MKVFQIDSAHSLSLSLFIDVTNSKELVDSMQAGTLDPEVAFLNAYLVPDVFPILTAAYKALQSKARDSITTRTLHSELVYNYSGSKHITESLKRCGISDSSTYILAARFNASSDEMNAIRDLVKGKEIDLEDLGERANEALIQKHYKISTVELGLGSLADAIACRIAARDAL</sequence>
<comment type="similarity">
    <text evidence="2 5">Belongs to the CGI121/TPRKB family.</text>
</comment>
<evidence type="ECO:0000256" key="2">
    <source>
        <dbReference type="ARBA" id="ARBA00005546"/>
    </source>
</evidence>
<dbReference type="Gene3D" id="3.30.2380.10">
    <property type="entry name" value="CGI121/TPRKB"/>
    <property type="match status" value="1"/>
</dbReference>
<dbReference type="GO" id="GO:0005634">
    <property type="term" value="C:nucleus"/>
    <property type="evidence" value="ECO:0007669"/>
    <property type="project" value="UniProtKB-SubCell"/>
</dbReference>
<name>A0AAW1KYC1_SAPOF</name>
<protein>
    <submittedName>
        <fullName evidence="6">Uncharacterized protein</fullName>
    </submittedName>
</protein>
<dbReference type="NCBIfam" id="NF011465">
    <property type="entry name" value="PRK14886.1-1"/>
    <property type="match status" value="1"/>
</dbReference>
<dbReference type="InterPro" id="IPR013926">
    <property type="entry name" value="CGI121/TPRKB"/>
</dbReference>
<evidence type="ECO:0000313" key="7">
    <source>
        <dbReference type="Proteomes" id="UP001443914"/>
    </source>
</evidence>
<comment type="subcellular location">
    <subcellularLocation>
        <location evidence="1">Nucleus</location>
    </subcellularLocation>
</comment>
<evidence type="ECO:0000256" key="4">
    <source>
        <dbReference type="ARBA" id="ARBA00023242"/>
    </source>
</evidence>
<dbReference type="GO" id="GO:0005829">
    <property type="term" value="C:cytosol"/>
    <property type="evidence" value="ECO:0007669"/>
    <property type="project" value="TreeGrafter"/>
</dbReference>
<dbReference type="PANTHER" id="PTHR15840">
    <property type="entry name" value="CGI-121 FAMILY MEMBER"/>
    <property type="match status" value="1"/>
</dbReference>
<dbReference type="AlphaFoldDB" id="A0AAW1KYC1"/>
<dbReference type="PANTHER" id="PTHR15840:SF10">
    <property type="entry name" value="EKC_KEOPS COMPLEX SUBUNIT TPRKB"/>
    <property type="match status" value="1"/>
</dbReference>
<dbReference type="SUPFAM" id="SSF143870">
    <property type="entry name" value="PF0523-like"/>
    <property type="match status" value="1"/>
</dbReference>
<keyword evidence="4 5" id="KW-0539">Nucleus</keyword>
<keyword evidence="7" id="KW-1185">Reference proteome</keyword>
<comment type="caution">
    <text evidence="6">The sequence shown here is derived from an EMBL/GenBank/DDBJ whole genome shotgun (WGS) entry which is preliminary data.</text>
</comment>
<keyword evidence="3" id="KW-0819">tRNA processing</keyword>
<gene>
    <name evidence="6" type="ORF">RND81_05G190000</name>
</gene>
<accession>A0AAW1KYC1</accession>
<reference evidence="6" key="1">
    <citation type="submission" date="2024-03" db="EMBL/GenBank/DDBJ databases">
        <title>WGS assembly of Saponaria officinalis var. Norfolk2.</title>
        <authorList>
            <person name="Jenkins J."/>
            <person name="Shu S."/>
            <person name="Grimwood J."/>
            <person name="Barry K."/>
            <person name="Goodstein D."/>
            <person name="Schmutz J."/>
            <person name="Leebens-Mack J."/>
            <person name="Osbourn A."/>
        </authorList>
    </citation>
    <scope>NUCLEOTIDE SEQUENCE [LARGE SCALE GENOMIC DNA]</scope>
    <source>
        <strain evidence="6">JIC</strain>
    </source>
</reference>
<evidence type="ECO:0000256" key="1">
    <source>
        <dbReference type="ARBA" id="ARBA00004123"/>
    </source>
</evidence>
<proteinExistence type="inferred from homology"/>
<dbReference type="GO" id="GO:0002949">
    <property type="term" value="P:tRNA threonylcarbamoyladenosine modification"/>
    <property type="evidence" value="ECO:0007669"/>
    <property type="project" value="TreeGrafter"/>
</dbReference>
<dbReference type="Proteomes" id="UP001443914">
    <property type="component" value="Unassembled WGS sequence"/>
</dbReference>
<organism evidence="6 7">
    <name type="scientific">Saponaria officinalis</name>
    <name type="common">Common soapwort</name>
    <name type="synonym">Lychnis saponaria</name>
    <dbReference type="NCBI Taxonomy" id="3572"/>
    <lineage>
        <taxon>Eukaryota</taxon>
        <taxon>Viridiplantae</taxon>
        <taxon>Streptophyta</taxon>
        <taxon>Embryophyta</taxon>
        <taxon>Tracheophyta</taxon>
        <taxon>Spermatophyta</taxon>
        <taxon>Magnoliopsida</taxon>
        <taxon>eudicotyledons</taxon>
        <taxon>Gunneridae</taxon>
        <taxon>Pentapetalae</taxon>
        <taxon>Caryophyllales</taxon>
        <taxon>Caryophyllaceae</taxon>
        <taxon>Caryophylleae</taxon>
        <taxon>Saponaria</taxon>
    </lineage>
</organism>